<keyword evidence="2" id="KW-1185">Reference proteome</keyword>
<dbReference type="EMBL" id="JACSEA010000014">
    <property type="protein sequence ID" value="KAF7385968.1"/>
    <property type="molecule type" value="Genomic_DNA"/>
</dbReference>
<comment type="caution">
    <text evidence="1">The sequence shown here is derived from an EMBL/GenBank/DDBJ whole genome shotgun (WGS) entry which is preliminary data.</text>
</comment>
<reference evidence="1" key="1">
    <citation type="journal article" date="2020" name="G3 (Bethesda)">
        <title>High-Quality Assemblies for Three Invasive Social Wasps from the &lt;i&gt;Vespula&lt;/i&gt; Genus.</title>
        <authorList>
            <person name="Harrop T.W.R."/>
            <person name="Guhlin J."/>
            <person name="McLaughlin G.M."/>
            <person name="Permina E."/>
            <person name="Stockwell P."/>
            <person name="Gilligan J."/>
            <person name="Le Lec M.F."/>
            <person name="Gruber M.A.M."/>
            <person name="Quinn O."/>
            <person name="Lovegrove M."/>
            <person name="Duncan E.J."/>
            <person name="Remnant E.J."/>
            <person name="Van Eeckhoven J."/>
            <person name="Graham B."/>
            <person name="Knapp R.A."/>
            <person name="Langford K.W."/>
            <person name="Kronenberg Z."/>
            <person name="Press M.O."/>
            <person name="Eacker S.M."/>
            <person name="Wilson-Rankin E.E."/>
            <person name="Purcell J."/>
            <person name="Lester P.J."/>
            <person name="Dearden P.K."/>
        </authorList>
    </citation>
    <scope>NUCLEOTIDE SEQUENCE</scope>
    <source>
        <strain evidence="1">Marl-1</strain>
    </source>
</reference>
<protein>
    <submittedName>
        <fullName evidence="1">Uncharacterized protein</fullName>
    </submittedName>
</protein>
<organism evidence="1 2">
    <name type="scientific">Vespula vulgaris</name>
    <name type="common">Yellow jacket</name>
    <name type="synonym">Wasp</name>
    <dbReference type="NCBI Taxonomy" id="7454"/>
    <lineage>
        <taxon>Eukaryota</taxon>
        <taxon>Metazoa</taxon>
        <taxon>Ecdysozoa</taxon>
        <taxon>Arthropoda</taxon>
        <taxon>Hexapoda</taxon>
        <taxon>Insecta</taxon>
        <taxon>Pterygota</taxon>
        <taxon>Neoptera</taxon>
        <taxon>Endopterygota</taxon>
        <taxon>Hymenoptera</taxon>
        <taxon>Apocrita</taxon>
        <taxon>Aculeata</taxon>
        <taxon>Vespoidea</taxon>
        <taxon>Vespidae</taxon>
        <taxon>Vespinae</taxon>
        <taxon>Vespula</taxon>
    </lineage>
</organism>
<gene>
    <name evidence="1" type="ORF">HZH66_011810</name>
</gene>
<name>A0A834MWS7_VESVU</name>
<dbReference type="AlphaFoldDB" id="A0A834MWS7"/>
<evidence type="ECO:0000313" key="1">
    <source>
        <dbReference type="EMBL" id="KAF7385968.1"/>
    </source>
</evidence>
<evidence type="ECO:0000313" key="2">
    <source>
        <dbReference type="Proteomes" id="UP000614350"/>
    </source>
</evidence>
<proteinExistence type="predicted"/>
<sequence>METHLPLLLDEATTLSEAVVTPATKTYPHREENTCSSSLAVTYDSNYRLWCRGIRPSTKDISESKDERPQRRSIFS</sequence>
<accession>A0A834MWS7</accession>
<dbReference type="Proteomes" id="UP000614350">
    <property type="component" value="Unassembled WGS sequence"/>
</dbReference>